<reference evidence="1 2" key="1">
    <citation type="submission" date="2020-04" db="EMBL/GenBank/DDBJ databases">
        <title>Perkinsus olseni comparative genomics.</title>
        <authorList>
            <person name="Bogema D.R."/>
        </authorList>
    </citation>
    <scope>NUCLEOTIDE SEQUENCE [LARGE SCALE GENOMIC DNA]</scope>
    <source>
        <strain evidence="1">ATCC PRA-205</strain>
    </source>
</reference>
<accession>A0A7J6QVB8</accession>
<evidence type="ECO:0000313" key="2">
    <source>
        <dbReference type="Proteomes" id="UP000574390"/>
    </source>
</evidence>
<gene>
    <name evidence="1" type="ORF">FOZ62_002021</name>
</gene>
<name>A0A7J6QVB8_PEROL</name>
<evidence type="ECO:0000313" key="1">
    <source>
        <dbReference type="EMBL" id="KAF4712564.1"/>
    </source>
</evidence>
<dbReference type="Proteomes" id="UP000574390">
    <property type="component" value="Unassembled WGS sequence"/>
</dbReference>
<comment type="caution">
    <text evidence="1">The sequence shown here is derived from an EMBL/GenBank/DDBJ whole genome shotgun (WGS) entry which is preliminary data.</text>
</comment>
<dbReference type="EMBL" id="JABANM010026696">
    <property type="protein sequence ID" value="KAF4712564.1"/>
    <property type="molecule type" value="Genomic_DNA"/>
</dbReference>
<organism evidence="1 2">
    <name type="scientific">Perkinsus olseni</name>
    <name type="common">Perkinsus atlanticus</name>
    <dbReference type="NCBI Taxonomy" id="32597"/>
    <lineage>
        <taxon>Eukaryota</taxon>
        <taxon>Sar</taxon>
        <taxon>Alveolata</taxon>
        <taxon>Perkinsozoa</taxon>
        <taxon>Perkinsea</taxon>
        <taxon>Perkinsida</taxon>
        <taxon>Perkinsidae</taxon>
        <taxon>Perkinsus</taxon>
    </lineage>
</organism>
<proteinExistence type="predicted"/>
<protein>
    <submittedName>
        <fullName evidence="1">Uncharacterized protein</fullName>
    </submittedName>
</protein>
<dbReference type="AlphaFoldDB" id="A0A7J6QVB8"/>
<sequence>MHALISAGPGVSGLGSEDVVSFGQASLKVEQNGVHIVDATTYTFNKHLNLQRWKNRQIKLAINLRPLVVFIDADSKRGDLSQEVQLPTKEDRVERQPIVVSKNRRIALLQDPGSLKSTL</sequence>